<dbReference type="Proteomes" id="UP001465976">
    <property type="component" value="Unassembled WGS sequence"/>
</dbReference>
<evidence type="ECO:0000313" key="2">
    <source>
        <dbReference type="Proteomes" id="UP001465976"/>
    </source>
</evidence>
<comment type="caution">
    <text evidence="1">The sequence shown here is derived from an EMBL/GenBank/DDBJ whole genome shotgun (WGS) entry which is preliminary data.</text>
</comment>
<organism evidence="1 2">
    <name type="scientific">Marasmius crinis-equi</name>
    <dbReference type="NCBI Taxonomy" id="585013"/>
    <lineage>
        <taxon>Eukaryota</taxon>
        <taxon>Fungi</taxon>
        <taxon>Dikarya</taxon>
        <taxon>Basidiomycota</taxon>
        <taxon>Agaricomycotina</taxon>
        <taxon>Agaricomycetes</taxon>
        <taxon>Agaricomycetidae</taxon>
        <taxon>Agaricales</taxon>
        <taxon>Marasmiineae</taxon>
        <taxon>Marasmiaceae</taxon>
        <taxon>Marasmius</taxon>
    </lineage>
</organism>
<dbReference type="Gene3D" id="3.80.10.10">
    <property type="entry name" value="Ribonuclease Inhibitor"/>
    <property type="match status" value="1"/>
</dbReference>
<dbReference type="EMBL" id="JBAHYK010000885">
    <property type="protein sequence ID" value="KAL0570721.1"/>
    <property type="molecule type" value="Genomic_DNA"/>
</dbReference>
<dbReference type="InterPro" id="IPR032675">
    <property type="entry name" value="LRR_dom_sf"/>
</dbReference>
<keyword evidence="2" id="KW-1185">Reference proteome</keyword>
<reference evidence="1 2" key="1">
    <citation type="submission" date="2024-02" db="EMBL/GenBank/DDBJ databases">
        <title>A draft genome for the cacao thread blight pathogen Marasmius crinis-equi.</title>
        <authorList>
            <person name="Cohen S.P."/>
            <person name="Baruah I.K."/>
            <person name="Amoako-Attah I."/>
            <person name="Bukari Y."/>
            <person name="Meinhardt L.W."/>
            <person name="Bailey B.A."/>
        </authorList>
    </citation>
    <scope>NUCLEOTIDE SEQUENCE [LARGE SCALE GENOMIC DNA]</scope>
    <source>
        <strain evidence="1 2">GH-76</strain>
    </source>
</reference>
<dbReference type="SUPFAM" id="SSF52047">
    <property type="entry name" value="RNI-like"/>
    <property type="match status" value="1"/>
</dbReference>
<evidence type="ECO:0000313" key="1">
    <source>
        <dbReference type="EMBL" id="KAL0570721.1"/>
    </source>
</evidence>
<proteinExistence type="predicted"/>
<accession>A0ABR3F6A6</accession>
<gene>
    <name evidence="1" type="ORF">V5O48_011240</name>
</gene>
<sequence length="455" mass="51480">MATMRARNEGFRRWLEKSGSLPLTISLATEDHHRYLPIGTRPTITPDDPKLQGLRAELVNTLARYCQQWRIMAFDEATHSVVASAFGRLTTKDLPLLETVHSNGNVFLWQERDTDDIKPIRLSVIGSLLGRASSLRALQLTRGYFSERSLLSDLPLSWSRLTELSITPPPGHYFDCYILLQLLAKECHSLATLDLDSPTVYFDPEHLGERRLSPVEWPSIRKFVISFNGPLLEHLPVPVFPRPVVEVFESVNLPSLKEFAVDLVGYHNLSSPSCAISLTPWELLLSRSQPAVTHIQLAFPAFLDAKAVIRSLQPLDTLKSLRFGRGDEAWKVHDQALLSAFLEAGTSLCPELEEVEFSACGSETAKTLLELAVRRPSIRVIRARFFLLEDEVETLLPSEQVVRELKMSTSGREGSLQGYIEDVRLIWTWRSHDDLSRDEHNDGMPASSRYHWYDG</sequence>
<name>A0ABR3F6A6_9AGAR</name>
<protein>
    <submittedName>
        <fullName evidence="1">Uncharacterized protein</fullName>
    </submittedName>
</protein>